<evidence type="ECO:0000256" key="8">
    <source>
        <dbReference type="ARBA" id="ARBA00023289"/>
    </source>
</evidence>
<dbReference type="Gene3D" id="4.10.260.10">
    <property type="entry name" value="Transducin (heterotrimeric G protein), gamma chain"/>
    <property type="match status" value="1"/>
</dbReference>
<dbReference type="PROSITE" id="PS50058">
    <property type="entry name" value="G_PROTEIN_GAMMA"/>
    <property type="match status" value="1"/>
</dbReference>
<name>A0ABD0LGK7_9CAEN</name>
<comment type="similarity">
    <text evidence="2">Belongs to the G protein gamma family.</text>
</comment>
<dbReference type="FunFam" id="4.10.260.10:FF:000001">
    <property type="entry name" value="Guanine nucleotide-binding protein subunit gamma"/>
    <property type="match status" value="1"/>
</dbReference>
<dbReference type="SMART" id="SM00224">
    <property type="entry name" value="GGL"/>
    <property type="match status" value="1"/>
</dbReference>
<keyword evidence="5" id="KW-0472">Membrane</keyword>
<dbReference type="InterPro" id="IPR001770">
    <property type="entry name" value="G-protein_gamma"/>
</dbReference>
<evidence type="ECO:0000256" key="4">
    <source>
        <dbReference type="ARBA" id="ARBA00022481"/>
    </source>
</evidence>
<dbReference type="EMBL" id="JACVVK020000050">
    <property type="protein sequence ID" value="KAK7498518.1"/>
    <property type="molecule type" value="Genomic_DNA"/>
</dbReference>
<dbReference type="Proteomes" id="UP001519460">
    <property type="component" value="Unassembled WGS sequence"/>
</dbReference>
<keyword evidence="4" id="KW-0488">Methylation</keyword>
<dbReference type="CDD" id="cd00068">
    <property type="entry name" value="GGL"/>
    <property type="match status" value="1"/>
</dbReference>
<sequence>MSLLTDMRMNKKLEEAVRREREMVEQLRIEAKAKRLPLSFTLENLVKYCETHTASDFLIRGFPKPHDNPFREKRPKCSIV</sequence>
<evidence type="ECO:0000256" key="1">
    <source>
        <dbReference type="ARBA" id="ARBA00004342"/>
    </source>
</evidence>
<gene>
    <name evidence="10" type="ORF">BaRGS_00010178</name>
</gene>
<evidence type="ECO:0000313" key="10">
    <source>
        <dbReference type="EMBL" id="KAK7498518.1"/>
    </source>
</evidence>
<keyword evidence="6" id="KW-0807">Transducer</keyword>
<evidence type="ECO:0000256" key="6">
    <source>
        <dbReference type="ARBA" id="ARBA00023224"/>
    </source>
</evidence>
<protein>
    <recommendedName>
        <fullName evidence="9">G protein gamma domain-containing protein</fullName>
    </recommendedName>
</protein>
<reference evidence="10 11" key="1">
    <citation type="journal article" date="2023" name="Sci. Data">
        <title>Genome assembly of the Korean intertidal mud-creeper Batillaria attramentaria.</title>
        <authorList>
            <person name="Patra A.K."/>
            <person name="Ho P.T."/>
            <person name="Jun S."/>
            <person name="Lee S.J."/>
            <person name="Kim Y."/>
            <person name="Won Y.J."/>
        </authorList>
    </citation>
    <scope>NUCLEOTIDE SEQUENCE [LARGE SCALE GENOMIC DNA]</scope>
    <source>
        <strain evidence="10">Wonlab-2016</strain>
    </source>
</reference>
<keyword evidence="7" id="KW-0449">Lipoprotein</keyword>
<dbReference type="SMART" id="SM01224">
    <property type="entry name" value="G_gamma"/>
    <property type="match status" value="1"/>
</dbReference>
<accession>A0ABD0LGK7</accession>
<dbReference type="Pfam" id="PF00631">
    <property type="entry name" value="G-gamma"/>
    <property type="match status" value="1"/>
</dbReference>
<proteinExistence type="inferred from homology"/>
<dbReference type="GO" id="GO:0005886">
    <property type="term" value="C:plasma membrane"/>
    <property type="evidence" value="ECO:0007669"/>
    <property type="project" value="UniProtKB-SubCell"/>
</dbReference>
<dbReference type="PANTHER" id="PTHR13809">
    <property type="entry name" value="GUANINE NUCLEOTIDE-BINDING PROTEIN GAMMA SUBUNIT"/>
    <property type="match status" value="1"/>
</dbReference>
<dbReference type="GO" id="GO:0007165">
    <property type="term" value="P:signal transduction"/>
    <property type="evidence" value="ECO:0007669"/>
    <property type="project" value="UniProtKB-KW"/>
</dbReference>
<keyword evidence="11" id="KW-1185">Reference proteome</keyword>
<evidence type="ECO:0000256" key="5">
    <source>
        <dbReference type="ARBA" id="ARBA00023136"/>
    </source>
</evidence>
<evidence type="ECO:0000259" key="9">
    <source>
        <dbReference type="PROSITE" id="PS50058"/>
    </source>
</evidence>
<dbReference type="InterPro" id="IPR015898">
    <property type="entry name" value="G-protein_gamma-like_dom"/>
</dbReference>
<evidence type="ECO:0000256" key="7">
    <source>
        <dbReference type="ARBA" id="ARBA00023288"/>
    </source>
</evidence>
<dbReference type="AlphaFoldDB" id="A0ABD0LGK7"/>
<evidence type="ECO:0000256" key="3">
    <source>
        <dbReference type="ARBA" id="ARBA00022475"/>
    </source>
</evidence>
<comment type="caution">
    <text evidence="10">The sequence shown here is derived from an EMBL/GenBank/DDBJ whole genome shotgun (WGS) entry which is preliminary data.</text>
</comment>
<organism evidence="10 11">
    <name type="scientific">Batillaria attramentaria</name>
    <dbReference type="NCBI Taxonomy" id="370345"/>
    <lineage>
        <taxon>Eukaryota</taxon>
        <taxon>Metazoa</taxon>
        <taxon>Spiralia</taxon>
        <taxon>Lophotrochozoa</taxon>
        <taxon>Mollusca</taxon>
        <taxon>Gastropoda</taxon>
        <taxon>Caenogastropoda</taxon>
        <taxon>Sorbeoconcha</taxon>
        <taxon>Cerithioidea</taxon>
        <taxon>Batillariidae</taxon>
        <taxon>Batillaria</taxon>
    </lineage>
</organism>
<keyword evidence="8" id="KW-0636">Prenylation</keyword>
<dbReference type="InterPro" id="IPR036284">
    <property type="entry name" value="GGL_sf"/>
</dbReference>
<dbReference type="SUPFAM" id="SSF48670">
    <property type="entry name" value="Transducin (heterotrimeric G protein), gamma chain"/>
    <property type="match status" value="1"/>
</dbReference>
<keyword evidence="3" id="KW-1003">Cell membrane</keyword>
<evidence type="ECO:0000256" key="2">
    <source>
        <dbReference type="ARBA" id="ARBA00007431"/>
    </source>
</evidence>
<comment type="subcellular location">
    <subcellularLocation>
        <location evidence="1">Cell membrane</location>
        <topology evidence="1">Lipid-anchor</topology>
        <orientation evidence="1">Cytoplasmic side</orientation>
    </subcellularLocation>
</comment>
<feature type="domain" description="G protein gamma" evidence="9">
    <location>
        <begin position="9"/>
        <end position="80"/>
    </location>
</feature>
<evidence type="ECO:0000313" key="11">
    <source>
        <dbReference type="Proteomes" id="UP001519460"/>
    </source>
</evidence>